<dbReference type="EMBL" id="LR798287">
    <property type="protein sequence ID" value="CAB5221331.1"/>
    <property type="molecule type" value="Genomic_DNA"/>
</dbReference>
<dbReference type="InterPro" id="IPR022607">
    <property type="entry name" value="Phage_T4_Gp53_baseplate_wedge"/>
</dbReference>
<reference evidence="1" key="1">
    <citation type="submission" date="2020-05" db="EMBL/GenBank/DDBJ databases">
        <authorList>
            <person name="Chiriac C."/>
            <person name="Salcher M."/>
            <person name="Ghai R."/>
            <person name="Kavagutti S V."/>
        </authorList>
    </citation>
    <scope>NUCLEOTIDE SEQUENCE</scope>
</reference>
<accession>A0A6J7WTL2</accession>
<evidence type="ECO:0000313" key="1">
    <source>
        <dbReference type="EMBL" id="CAB5221331.1"/>
    </source>
</evidence>
<sequence length="187" mass="22279">MSMFNYFPYIYYNNVKSTHLLIKEQIIKQYLKDYSKFFAYTIRENERADAIAYNQYGDSSLDWTIFIINDITDPYKDWPLDEKQFRNYLEAKYNVAVEKLMTTLIDSSIHHYYYKGIASDTDQDIASYNYTMTPFTYEQLGQPAGWVAKSIYEVESEINESKRNIKILNPIFINDFKQQFKDLIING</sequence>
<proteinExistence type="predicted"/>
<dbReference type="Pfam" id="PF11246">
    <property type="entry name" value="Phage_gp53"/>
    <property type="match status" value="1"/>
</dbReference>
<name>A0A6J7WTL2_9CAUD</name>
<protein>
    <submittedName>
        <fullName evidence="1">Baseplate wedge subunit</fullName>
    </submittedName>
</protein>
<gene>
    <name evidence="1" type="ORF">UFOVP245_128</name>
</gene>
<organism evidence="1">
    <name type="scientific">uncultured Caudovirales phage</name>
    <dbReference type="NCBI Taxonomy" id="2100421"/>
    <lineage>
        <taxon>Viruses</taxon>
        <taxon>Duplodnaviria</taxon>
        <taxon>Heunggongvirae</taxon>
        <taxon>Uroviricota</taxon>
        <taxon>Caudoviricetes</taxon>
        <taxon>Peduoviridae</taxon>
        <taxon>Maltschvirus</taxon>
        <taxon>Maltschvirus maltsch</taxon>
    </lineage>
</organism>